<protein>
    <submittedName>
        <fullName evidence="1">Uncharacterized protein</fullName>
    </submittedName>
</protein>
<sequence>MAHRRSGTRTARRRAAPTRVVAGCLSALVHWHKQSVHSVCAENARDSICCAATTMLGRESPDWVAALALLGAFDNARAWNC</sequence>
<evidence type="ECO:0000313" key="1">
    <source>
        <dbReference type="EMBL" id="SUS06256.1"/>
    </source>
</evidence>
<accession>A0A380TD93</accession>
<proteinExistence type="predicted"/>
<dbReference type="EMBL" id="UIDG01000179">
    <property type="protein sequence ID" value="SUS06256.1"/>
    <property type="molecule type" value="Genomic_DNA"/>
</dbReference>
<gene>
    <name evidence="1" type="ORF">DF3PB_260007</name>
</gene>
<organism evidence="1">
    <name type="scientific">metagenome</name>
    <dbReference type="NCBI Taxonomy" id="256318"/>
    <lineage>
        <taxon>unclassified sequences</taxon>
        <taxon>metagenomes</taxon>
    </lineage>
</organism>
<dbReference type="AlphaFoldDB" id="A0A380TD93"/>
<reference evidence="1" key="1">
    <citation type="submission" date="2018-07" db="EMBL/GenBank/DDBJ databases">
        <authorList>
            <person name="Quirk P.G."/>
            <person name="Krulwich T.A."/>
        </authorList>
    </citation>
    <scope>NUCLEOTIDE SEQUENCE</scope>
</reference>
<name>A0A380TD93_9ZZZZ</name>